<dbReference type="PANTHER" id="PTHR46129">
    <property type="entry name" value="SYNAPTOTAGMIN 14, ISOFORM D"/>
    <property type="match status" value="1"/>
</dbReference>
<dbReference type="SUPFAM" id="SSF49562">
    <property type="entry name" value="C2 domain (Calcium/lipid-binding domain, CaLB)"/>
    <property type="match status" value="2"/>
</dbReference>
<proteinExistence type="predicted"/>
<dbReference type="SMART" id="SM00239">
    <property type="entry name" value="C2"/>
    <property type="match status" value="1"/>
</dbReference>
<dbReference type="InterPro" id="IPR035892">
    <property type="entry name" value="C2_domain_sf"/>
</dbReference>
<feature type="domain" description="C2" evidence="2">
    <location>
        <begin position="270"/>
        <end position="406"/>
    </location>
</feature>
<dbReference type="RefSeq" id="XP_031549718.1">
    <property type="nucleotide sequence ID" value="XM_031693858.1"/>
</dbReference>
<evidence type="ECO:0000313" key="4">
    <source>
        <dbReference type="RefSeq" id="XP_031549718.1"/>
    </source>
</evidence>
<dbReference type="KEGG" id="aten:116287212"/>
<sequence length="410" mass="46301">MSNPMFSFWRCCVTGDTDTTKLKKKKKQANGPVENNHNEGPADLKAENLELEYHTNGVDVDQPPSSTPMAGEKKVYDEEESGYNQDEVDSSIAPSEVECMSLPPSTVQIVKDGGNDASTPRGDIGSGGRIYLNAKYDKKSNKVNIKINKIEFGAYQEWKMQDLEVSCMLLPMHQQSFRRRSKRFSEPLAIQLPTKTKMSGSSLRFRIYDHKAITRKYLIGQGLVSLEDLKLTDGVDVNILLDLNSPDTYGIDTRYISGIDSVGQAVPDTARPEMLISLEYRALTRKLIVEVIKTRGLGMLSGSKPQDVSVELKLIGGNKQVLRICRTSVKKHVIDTEFNEMFMFRLNIERLKEVTLQISVIRFSEVRNKKEKIGECSFGVGSSGNEQQEHWDNMLKSESKAEYKWHPLYK</sequence>
<dbReference type="GO" id="GO:0005543">
    <property type="term" value="F:phospholipid binding"/>
    <property type="evidence" value="ECO:0007669"/>
    <property type="project" value="TreeGrafter"/>
</dbReference>
<feature type="region of interest" description="Disordered" evidence="1">
    <location>
        <begin position="18"/>
        <end position="42"/>
    </location>
</feature>
<organism evidence="3 4">
    <name type="scientific">Actinia tenebrosa</name>
    <name type="common">Australian red waratah sea anemone</name>
    <dbReference type="NCBI Taxonomy" id="6105"/>
    <lineage>
        <taxon>Eukaryota</taxon>
        <taxon>Metazoa</taxon>
        <taxon>Cnidaria</taxon>
        <taxon>Anthozoa</taxon>
        <taxon>Hexacorallia</taxon>
        <taxon>Actiniaria</taxon>
        <taxon>Actiniidae</taxon>
        <taxon>Actinia</taxon>
    </lineage>
</organism>
<dbReference type="InterPro" id="IPR000008">
    <property type="entry name" value="C2_dom"/>
</dbReference>
<name>A0A6P8H252_ACTTE</name>
<feature type="region of interest" description="Disordered" evidence="1">
    <location>
        <begin position="55"/>
        <end position="84"/>
    </location>
</feature>
<dbReference type="InterPro" id="IPR043541">
    <property type="entry name" value="SYT14/14L/16"/>
</dbReference>
<dbReference type="GeneID" id="116287212"/>
<dbReference type="PROSITE" id="PS50004">
    <property type="entry name" value="C2"/>
    <property type="match status" value="1"/>
</dbReference>
<evidence type="ECO:0000259" key="2">
    <source>
        <dbReference type="PROSITE" id="PS50004"/>
    </source>
</evidence>
<reference evidence="4" key="1">
    <citation type="submission" date="2025-08" db="UniProtKB">
        <authorList>
            <consortium name="RefSeq"/>
        </authorList>
    </citation>
    <scope>IDENTIFICATION</scope>
    <source>
        <tissue evidence="4">Tentacle</tissue>
    </source>
</reference>
<dbReference type="Pfam" id="PF00168">
    <property type="entry name" value="C2"/>
    <property type="match status" value="2"/>
</dbReference>
<gene>
    <name evidence="4" type="primary">LOC116287212</name>
</gene>
<keyword evidence="3" id="KW-1185">Reference proteome</keyword>
<dbReference type="AlphaFoldDB" id="A0A6P8H252"/>
<dbReference type="OrthoDB" id="5978493at2759"/>
<dbReference type="Proteomes" id="UP000515163">
    <property type="component" value="Unplaced"/>
</dbReference>
<dbReference type="Gene3D" id="2.60.40.150">
    <property type="entry name" value="C2 domain"/>
    <property type="match status" value="2"/>
</dbReference>
<dbReference type="InParanoid" id="A0A6P8H252"/>
<dbReference type="PANTHER" id="PTHR46129:SF2">
    <property type="entry name" value="SYNAPTOTAGMIN 14, ISOFORM D"/>
    <property type="match status" value="1"/>
</dbReference>
<evidence type="ECO:0000256" key="1">
    <source>
        <dbReference type="SAM" id="MobiDB-lite"/>
    </source>
</evidence>
<protein>
    <submittedName>
        <fullName evidence="4">Synaptotagmin-14-like</fullName>
    </submittedName>
</protein>
<evidence type="ECO:0000313" key="3">
    <source>
        <dbReference type="Proteomes" id="UP000515163"/>
    </source>
</evidence>
<accession>A0A6P8H252</accession>